<feature type="transmembrane region" description="Helical" evidence="7">
    <location>
        <begin position="243"/>
        <end position="264"/>
    </location>
</feature>
<dbReference type="NCBIfam" id="TIGR01097">
    <property type="entry name" value="PhnE"/>
    <property type="match status" value="1"/>
</dbReference>
<keyword evidence="3 7" id="KW-0813">Transport</keyword>
<evidence type="ECO:0000313" key="9">
    <source>
        <dbReference type="EMBL" id="PWU67909.1"/>
    </source>
</evidence>
<evidence type="ECO:0000256" key="7">
    <source>
        <dbReference type="RuleBase" id="RU363032"/>
    </source>
</evidence>
<protein>
    <submittedName>
        <fullName evidence="9">Phosphonate ABC transporter, permease protein PhnE</fullName>
    </submittedName>
</protein>
<feature type="transmembrane region" description="Helical" evidence="7">
    <location>
        <begin position="83"/>
        <end position="104"/>
    </location>
</feature>
<dbReference type="CDD" id="cd06261">
    <property type="entry name" value="TM_PBP2"/>
    <property type="match status" value="1"/>
</dbReference>
<dbReference type="GO" id="GO:0030313">
    <property type="term" value="C:cell envelope"/>
    <property type="evidence" value="ECO:0007669"/>
    <property type="project" value="UniProtKB-SubCell"/>
</dbReference>
<reference evidence="9 10" key="1">
    <citation type="submission" date="2018-05" db="EMBL/GenBank/DDBJ databases">
        <title>Genomic analysis of Gracilibacillus dipsosauri DD1 reveals novel features of a salt-tolerant amylase.</title>
        <authorList>
            <person name="Deutch C.E."/>
            <person name="Yang S."/>
        </authorList>
    </citation>
    <scope>NUCLEOTIDE SEQUENCE [LARGE SCALE GENOMIC DNA]</scope>
    <source>
        <strain evidence="9 10">DD1</strain>
    </source>
</reference>
<keyword evidence="4 7" id="KW-0812">Transmembrane</keyword>
<keyword evidence="10" id="KW-1185">Reference proteome</keyword>
<comment type="similarity">
    <text evidence="7">Belongs to the binding-protein-dependent transport system permease family.</text>
</comment>
<feature type="transmembrane region" description="Helical" evidence="7">
    <location>
        <begin position="116"/>
        <end position="138"/>
    </location>
</feature>
<dbReference type="PROSITE" id="PS50928">
    <property type="entry name" value="ABC_TM1"/>
    <property type="match status" value="1"/>
</dbReference>
<accession>A0A317L294</accession>
<feature type="transmembrane region" description="Helical" evidence="7">
    <location>
        <begin position="23"/>
        <end position="42"/>
    </location>
</feature>
<dbReference type="RefSeq" id="WP_109984710.1">
    <property type="nucleotide sequence ID" value="NZ_JAJUIE010000003.1"/>
</dbReference>
<evidence type="ECO:0000256" key="6">
    <source>
        <dbReference type="ARBA" id="ARBA00023136"/>
    </source>
</evidence>
<evidence type="ECO:0000256" key="1">
    <source>
        <dbReference type="ARBA" id="ARBA00004141"/>
    </source>
</evidence>
<name>A0A317L294_9BACI</name>
<dbReference type="GO" id="GO:0005886">
    <property type="term" value="C:plasma membrane"/>
    <property type="evidence" value="ECO:0007669"/>
    <property type="project" value="UniProtKB-SubCell"/>
</dbReference>
<dbReference type="InterPro" id="IPR000515">
    <property type="entry name" value="MetI-like"/>
</dbReference>
<dbReference type="Pfam" id="PF00528">
    <property type="entry name" value="BPD_transp_1"/>
    <property type="match status" value="1"/>
</dbReference>
<dbReference type="Gene3D" id="1.10.3720.10">
    <property type="entry name" value="MetI-like"/>
    <property type="match status" value="1"/>
</dbReference>
<dbReference type="OrthoDB" id="8557224at2"/>
<dbReference type="PANTHER" id="PTHR30043">
    <property type="entry name" value="PHOSPHONATES TRANSPORT SYSTEM PERMEASE PROTEIN"/>
    <property type="match status" value="1"/>
</dbReference>
<evidence type="ECO:0000313" key="10">
    <source>
        <dbReference type="Proteomes" id="UP000245624"/>
    </source>
</evidence>
<organism evidence="9 10">
    <name type="scientific">Gracilibacillus dipsosauri</name>
    <dbReference type="NCBI Taxonomy" id="178340"/>
    <lineage>
        <taxon>Bacteria</taxon>
        <taxon>Bacillati</taxon>
        <taxon>Bacillota</taxon>
        <taxon>Bacilli</taxon>
        <taxon>Bacillales</taxon>
        <taxon>Bacillaceae</taxon>
        <taxon>Gracilibacillus</taxon>
    </lineage>
</organism>
<feature type="transmembrane region" description="Helical" evidence="7">
    <location>
        <begin position="218"/>
        <end position="237"/>
    </location>
</feature>
<dbReference type="PANTHER" id="PTHR30043:SF8">
    <property type="entry name" value="ABC TRANSPORTER, PERMEASE PROTEIN CC0363, PUTATIVE-RELATED"/>
    <property type="match status" value="1"/>
</dbReference>
<evidence type="ECO:0000256" key="5">
    <source>
        <dbReference type="ARBA" id="ARBA00022989"/>
    </source>
</evidence>
<dbReference type="InterPro" id="IPR005769">
    <property type="entry name" value="PhnE/PtxC"/>
</dbReference>
<comment type="subcellular location">
    <subcellularLocation>
        <location evidence="2">Cell envelope</location>
    </subcellularLocation>
    <subcellularLocation>
        <location evidence="7">Cell membrane</location>
        <topology evidence="7">Multi-pass membrane protein</topology>
    </subcellularLocation>
    <subcellularLocation>
        <location evidence="1">Membrane</location>
        <topology evidence="1">Multi-pass membrane protein</topology>
    </subcellularLocation>
</comment>
<dbReference type="EMBL" id="QGTD01000011">
    <property type="protein sequence ID" value="PWU67909.1"/>
    <property type="molecule type" value="Genomic_DNA"/>
</dbReference>
<dbReference type="Proteomes" id="UP000245624">
    <property type="component" value="Unassembled WGS sequence"/>
</dbReference>
<dbReference type="InterPro" id="IPR035906">
    <property type="entry name" value="MetI-like_sf"/>
</dbReference>
<sequence>MAKNVEITLPTKPRSKWTLIKRIITLIIIVWIYIWTISSVTIKWDVIFSSRTMENFDRIIPRFFQPAWQETSSIFGKMFETIFIAYTGSLAAAVLAVPLAFLCATNIVRNKFLNNIGMWILGAVRAFPEIILAIIFVAAVGPNAFAGVLAIAIGSTGMLGKLYAEVIESIDMDIMEALEASGANKLQILFYGILPQVLPEFLSYAIYRFEIDVRASSVLGIVGAGGIGTLITFAYMNRNWEEVGMILLVIIITVTIIDQISGFIRKRLV</sequence>
<dbReference type="AlphaFoldDB" id="A0A317L294"/>
<feature type="transmembrane region" description="Helical" evidence="7">
    <location>
        <begin position="144"/>
        <end position="164"/>
    </location>
</feature>
<evidence type="ECO:0000256" key="3">
    <source>
        <dbReference type="ARBA" id="ARBA00022448"/>
    </source>
</evidence>
<keyword evidence="5 7" id="KW-1133">Transmembrane helix</keyword>
<feature type="domain" description="ABC transmembrane type-1" evidence="8">
    <location>
        <begin position="78"/>
        <end position="261"/>
    </location>
</feature>
<evidence type="ECO:0000256" key="4">
    <source>
        <dbReference type="ARBA" id="ARBA00022692"/>
    </source>
</evidence>
<evidence type="ECO:0000256" key="2">
    <source>
        <dbReference type="ARBA" id="ARBA00004196"/>
    </source>
</evidence>
<dbReference type="GO" id="GO:0015416">
    <property type="term" value="F:ABC-type phosphonate transporter activity"/>
    <property type="evidence" value="ECO:0007669"/>
    <property type="project" value="InterPro"/>
</dbReference>
<proteinExistence type="inferred from homology"/>
<keyword evidence="6 7" id="KW-0472">Membrane</keyword>
<gene>
    <name evidence="9" type="primary">phnE</name>
    <name evidence="9" type="ORF">DLJ74_12415</name>
</gene>
<comment type="caution">
    <text evidence="9">The sequence shown here is derived from an EMBL/GenBank/DDBJ whole genome shotgun (WGS) entry which is preliminary data.</text>
</comment>
<dbReference type="SUPFAM" id="SSF161098">
    <property type="entry name" value="MetI-like"/>
    <property type="match status" value="1"/>
</dbReference>
<evidence type="ECO:0000259" key="8">
    <source>
        <dbReference type="PROSITE" id="PS50928"/>
    </source>
</evidence>